<evidence type="ECO:0000313" key="2">
    <source>
        <dbReference type="EMBL" id="MBX46934.1"/>
    </source>
</evidence>
<evidence type="ECO:0000256" key="1">
    <source>
        <dbReference type="SAM" id="MobiDB-lite"/>
    </source>
</evidence>
<reference evidence="2" key="1">
    <citation type="submission" date="2018-02" db="EMBL/GenBank/DDBJ databases">
        <title>Rhizophora mucronata_Transcriptome.</title>
        <authorList>
            <person name="Meera S.P."/>
            <person name="Sreeshan A."/>
            <person name="Augustine A."/>
        </authorList>
    </citation>
    <scope>NUCLEOTIDE SEQUENCE</scope>
    <source>
        <tissue evidence="2">Leaf</tissue>
    </source>
</reference>
<name>A0A2P2NWT0_RHIMU</name>
<sequence length="49" mass="5657">MLENETSHRRSLPESTGDANLKFNIHNHRDYESMQLETTNLTLDLGTLI</sequence>
<dbReference type="EMBL" id="GGEC01066450">
    <property type="protein sequence ID" value="MBX46934.1"/>
    <property type="molecule type" value="Transcribed_RNA"/>
</dbReference>
<protein>
    <submittedName>
        <fullName evidence="2">Uncharacterized protein</fullName>
    </submittedName>
</protein>
<feature type="region of interest" description="Disordered" evidence="1">
    <location>
        <begin position="1"/>
        <end position="20"/>
    </location>
</feature>
<proteinExistence type="predicted"/>
<feature type="compositionally biased region" description="Basic and acidic residues" evidence="1">
    <location>
        <begin position="1"/>
        <end position="12"/>
    </location>
</feature>
<organism evidence="2">
    <name type="scientific">Rhizophora mucronata</name>
    <name type="common">Asiatic mangrove</name>
    <dbReference type="NCBI Taxonomy" id="61149"/>
    <lineage>
        <taxon>Eukaryota</taxon>
        <taxon>Viridiplantae</taxon>
        <taxon>Streptophyta</taxon>
        <taxon>Embryophyta</taxon>
        <taxon>Tracheophyta</taxon>
        <taxon>Spermatophyta</taxon>
        <taxon>Magnoliopsida</taxon>
        <taxon>eudicotyledons</taxon>
        <taxon>Gunneridae</taxon>
        <taxon>Pentapetalae</taxon>
        <taxon>rosids</taxon>
        <taxon>fabids</taxon>
        <taxon>Malpighiales</taxon>
        <taxon>Rhizophoraceae</taxon>
        <taxon>Rhizophora</taxon>
    </lineage>
</organism>
<dbReference type="AlphaFoldDB" id="A0A2P2NWT0"/>
<accession>A0A2P2NWT0</accession>